<keyword evidence="1" id="KW-0812">Transmembrane</keyword>
<dbReference type="AlphaFoldDB" id="A0AAV9FBE1"/>
<keyword evidence="1" id="KW-1133">Transmembrane helix</keyword>
<feature type="transmembrane region" description="Helical" evidence="1">
    <location>
        <begin position="53"/>
        <end position="74"/>
    </location>
</feature>
<evidence type="ECO:0000313" key="3">
    <source>
        <dbReference type="Proteomes" id="UP001180020"/>
    </source>
</evidence>
<keyword evidence="1" id="KW-0472">Membrane</keyword>
<dbReference type="Proteomes" id="UP001180020">
    <property type="component" value="Unassembled WGS sequence"/>
</dbReference>
<accession>A0AAV9FBE1</accession>
<name>A0AAV9FBE1_ACOCL</name>
<keyword evidence="3" id="KW-1185">Reference proteome</keyword>
<gene>
    <name evidence="2" type="ORF">QJS10_CPA02g00676</name>
</gene>
<dbReference type="EMBL" id="JAUJYO010000002">
    <property type="protein sequence ID" value="KAK1322816.1"/>
    <property type="molecule type" value="Genomic_DNA"/>
</dbReference>
<organism evidence="2 3">
    <name type="scientific">Acorus calamus</name>
    <name type="common">Sweet flag</name>
    <dbReference type="NCBI Taxonomy" id="4465"/>
    <lineage>
        <taxon>Eukaryota</taxon>
        <taxon>Viridiplantae</taxon>
        <taxon>Streptophyta</taxon>
        <taxon>Embryophyta</taxon>
        <taxon>Tracheophyta</taxon>
        <taxon>Spermatophyta</taxon>
        <taxon>Magnoliopsida</taxon>
        <taxon>Liliopsida</taxon>
        <taxon>Acoraceae</taxon>
        <taxon>Acorus</taxon>
    </lineage>
</organism>
<reference evidence="2" key="1">
    <citation type="journal article" date="2023" name="Nat. Commun.">
        <title>Diploid and tetraploid genomes of Acorus and the evolution of monocots.</title>
        <authorList>
            <person name="Ma L."/>
            <person name="Liu K.W."/>
            <person name="Li Z."/>
            <person name="Hsiao Y.Y."/>
            <person name="Qi Y."/>
            <person name="Fu T."/>
            <person name="Tang G.D."/>
            <person name="Zhang D."/>
            <person name="Sun W.H."/>
            <person name="Liu D.K."/>
            <person name="Li Y."/>
            <person name="Chen G.Z."/>
            <person name="Liu X.D."/>
            <person name="Liao X.Y."/>
            <person name="Jiang Y.T."/>
            <person name="Yu X."/>
            <person name="Hao Y."/>
            <person name="Huang J."/>
            <person name="Zhao X.W."/>
            <person name="Ke S."/>
            <person name="Chen Y.Y."/>
            <person name="Wu W.L."/>
            <person name="Hsu J.L."/>
            <person name="Lin Y.F."/>
            <person name="Huang M.D."/>
            <person name="Li C.Y."/>
            <person name="Huang L."/>
            <person name="Wang Z.W."/>
            <person name="Zhao X."/>
            <person name="Zhong W.Y."/>
            <person name="Peng D.H."/>
            <person name="Ahmad S."/>
            <person name="Lan S."/>
            <person name="Zhang J.S."/>
            <person name="Tsai W.C."/>
            <person name="Van de Peer Y."/>
            <person name="Liu Z.J."/>
        </authorList>
    </citation>
    <scope>NUCLEOTIDE SEQUENCE</scope>
    <source>
        <strain evidence="2">CP</strain>
    </source>
</reference>
<evidence type="ECO:0000256" key="1">
    <source>
        <dbReference type="SAM" id="Phobius"/>
    </source>
</evidence>
<protein>
    <submittedName>
        <fullName evidence="2">GABA transporter 2</fullName>
    </submittedName>
</protein>
<reference evidence="2" key="2">
    <citation type="submission" date="2023-06" db="EMBL/GenBank/DDBJ databases">
        <authorList>
            <person name="Ma L."/>
            <person name="Liu K.-W."/>
            <person name="Li Z."/>
            <person name="Hsiao Y.-Y."/>
            <person name="Qi Y."/>
            <person name="Fu T."/>
            <person name="Tang G."/>
            <person name="Zhang D."/>
            <person name="Sun W.-H."/>
            <person name="Liu D.-K."/>
            <person name="Li Y."/>
            <person name="Chen G.-Z."/>
            <person name="Liu X.-D."/>
            <person name="Liao X.-Y."/>
            <person name="Jiang Y.-T."/>
            <person name="Yu X."/>
            <person name="Hao Y."/>
            <person name="Huang J."/>
            <person name="Zhao X.-W."/>
            <person name="Ke S."/>
            <person name="Chen Y.-Y."/>
            <person name="Wu W.-L."/>
            <person name="Hsu J.-L."/>
            <person name="Lin Y.-F."/>
            <person name="Huang M.-D."/>
            <person name="Li C.-Y."/>
            <person name="Huang L."/>
            <person name="Wang Z.-W."/>
            <person name="Zhao X."/>
            <person name="Zhong W.-Y."/>
            <person name="Peng D.-H."/>
            <person name="Ahmad S."/>
            <person name="Lan S."/>
            <person name="Zhang J.-S."/>
            <person name="Tsai W.-C."/>
            <person name="Van De Peer Y."/>
            <person name="Liu Z.-J."/>
        </authorList>
    </citation>
    <scope>NUCLEOTIDE SEQUENCE</scope>
    <source>
        <strain evidence="2">CP</strain>
        <tissue evidence="2">Leaves</tissue>
    </source>
</reference>
<sequence>MEEDQMKHQRLGLEKMEEDQMNHRSDLDCLSIIQEEKMMGVAPVTGKMFKGLCLCYMVVTSIFFSVAVSGYWAVGNRSSGIVLTNFLADGRPIVPR</sequence>
<proteinExistence type="predicted"/>
<evidence type="ECO:0000313" key="2">
    <source>
        <dbReference type="EMBL" id="KAK1322816.1"/>
    </source>
</evidence>
<comment type="caution">
    <text evidence="2">The sequence shown here is derived from an EMBL/GenBank/DDBJ whole genome shotgun (WGS) entry which is preliminary data.</text>
</comment>